<dbReference type="CDD" id="cd08977">
    <property type="entry name" value="SusD"/>
    <property type="match status" value="1"/>
</dbReference>
<comment type="similarity">
    <text evidence="2">Belongs to the SusD family.</text>
</comment>
<dbReference type="EMBL" id="VVYW01000013">
    <property type="protein sequence ID" value="KAA5407125.1"/>
    <property type="molecule type" value="Genomic_DNA"/>
</dbReference>
<dbReference type="eggNOG" id="COG3193">
    <property type="taxonomic scope" value="Bacteria"/>
</dbReference>
<dbReference type="Gene3D" id="2.20.20.130">
    <property type="match status" value="1"/>
</dbReference>
<feature type="domain" description="SusD-like N-terminal" evidence="7">
    <location>
        <begin position="23"/>
        <end position="228"/>
    </location>
</feature>
<evidence type="ECO:0000259" key="7">
    <source>
        <dbReference type="Pfam" id="PF14322"/>
    </source>
</evidence>
<evidence type="ECO:0000256" key="1">
    <source>
        <dbReference type="ARBA" id="ARBA00004442"/>
    </source>
</evidence>
<evidence type="ECO:0000313" key="14">
    <source>
        <dbReference type="Proteomes" id="UP000325055"/>
    </source>
</evidence>
<dbReference type="PROSITE" id="PS51257">
    <property type="entry name" value="PROKAR_LIPOPROTEIN"/>
    <property type="match status" value="1"/>
</dbReference>
<protein>
    <submittedName>
        <fullName evidence="9">RagB/SusD family nutrient uptake outer membrane protein</fullName>
    </submittedName>
    <submittedName>
        <fullName evidence="8">SusD family protein</fullName>
    </submittedName>
</protein>
<dbReference type="RefSeq" id="WP_029428401.1">
    <property type="nucleotide sequence ID" value="NZ_CABMLT010000001.1"/>
</dbReference>
<proteinExistence type="inferred from homology"/>
<reference evidence="8 13" key="1">
    <citation type="journal article" date="2015" name="Science">
        <title>Genetic determinants of in vivo fitness and diet responsiveness in multiple human gut Bacteroides.</title>
        <authorList>
            <person name="Wu M."/>
            <person name="McNulty N.P."/>
            <person name="Rodionov D.A."/>
            <person name="Khoroshkin M.S."/>
            <person name="Griffin N.W."/>
            <person name="Cheng J."/>
            <person name="Latreille P."/>
            <person name="Kerstetter R.A."/>
            <person name="Terrapon N."/>
            <person name="Henrissat B."/>
            <person name="Osterman A.L."/>
            <person name="Gordon J.I."/>
        </authorList>
    </citation>
    <scope>NUCLEOTIDE SEQUENCE [LARGE SCALE GENOMIC DNA]</scope>
    <source>
        <strain evidence="8 13">WH2</strain>
    </source>
</reference>
<keyword evidence="5" id="KW-0998">Cell outer membrane</keyword>
<dbReference type="SUPFAM" id="SSF48452">
    <property type="entry name" value="TPR-like"/>
    <property type="match status" value="1"/>
</dbReference>
<evidence type="ECO:0000256" key="3">
    <source>
        <dbReference type="ARBA" id="ARBA00022729"/>
    </source>
</evidence>
<evidence type="ECO:0000313" key="11">
    <source>
        <dbReference type="EMBL" id="MDE8695120.1"/>
    </source>
</evidence>
<evidence type="ECO:0000259" key="6">
    <source>
        <dbReference type="Pfam" id="PF07980"/>
    </source>
</evidence>
<dbReference type="EMBL" id="CP012801">
    <property type="protein sequence ID" value="ALJ58399.1"/>
    <property type="molecule type" value="Genomic_DNA"/>
</dbReference>
<gene>
    <name evidence="8" type="ORF">BcellWH2_01137</name>
    <name evidence="10" type="ORF">F2Y81_04480</name>
    <name evidence="9" type="ORF">F2Y86_16445</name>
    <name evidence="11" type="ORF">PZH42_13500</name>
    <name evidence="12" type="ORF">RO785_06620</name>
</gene>
<dbReference type="EMBL" id="JARFID010000011">
    <property type="protein sequence ID" value="MDE8695120.1"/>
    <property type="molecule type" value="Genomic_DNA"/>
</dbReference>
<dbReference type="Pfam" id="PF14322">
    <property type="entry name" value="SusD-like_3"/>
    <property type="match status" value="1"/>
</dbReference>
<evidence type="ECO:0000256" key="4">
    <source>
        <dbReference type="ARBA" id="ARBA00023136"/>
    </source>
</evidence>
<dbReference type="Proteomes" id="UP000448877">
    <property type="component" value="Unassembled WGS sequence"/>
</dbReference>
<reference evidence="12" key="4">
    <citation type="submission" date="2023-08" db="EMBL/GenBank/DDBJ databases">
        <title>Reintroducing virulent viruses to syntetic microbiomes.</title>
        <authorList>
            <person name="Wilde J."/>
            <person name="Boyes R."/>
            <person name="Robinson A.V."/>
            <person name="Daisley B.A."/>
            <person name="Allen-Vercoe E."/>
        </authorList>
    </citation>
    <scope>NUCLEOTIDE SEQUENCE</scope>
    <source>
        <strain evidence="12">225I_12FAA</strain>
    </source>
</reference>
<reference evidence="14 15" key="2">
    <citation type="journal article" date="2019" name="Nat. Med.">
        <title>A library of human gut bacterial isolates paired with longitudinal multiomics data enables mechanistic microbiome research.</title>
        <authorList>
            <person name="Poyet M."/>
            <person name="Groussin M."/>
            <person name="Gibbons S.M."/>
            <person name="Avila-Pacheco J."/>
            <person name="Jiang X."/>
            <person name="Kearney S.M."/>
            <person name="Perrotta A.R."/>
            <person name="Berdy B."/>
            <person name="Zhao S."/>
            <person name="Lieberman T.D."/>
            <person name="Swanson P.K."/>
            <person name="Smith M."/>
            <person name="Roesemann S."/>
            <person name="Alexander J.E."/>
            <person name="Rich S.A."/>
            <person name="Livny J."/>
            <person name="Vlamakis H."/>
            <person name="Clish C."/>
            <person name="Bullock K."/>
            <person name="Deik A."/>
            <person name="Scott J."/>
            <person name="Pierce K.A."/>
            <person name="Xavier R.J."/>
            <person name="Alm E.J."/>
        </authorList>
    </citation>
    <scope>NUCLEOTIDE SEQUENCE [LARGE SCALE GENOMIC DNA]</scope>
    <source>
        <strain evidence="10 15">BIOML-A6</strain>
        <strain evidence="9 14">BIOML-A7</strain>
    </source>
</reference>
<dbReference type="InterPro" id="IPR012944">
    <property type="entry name" value="SusD_RagB_dom"/>
</dbReference>
<feature type="domain" description="RagB/SusD" evidence="6">
    <location>
        <begin position="337"/>
        <end position="480"/>
    </location>
</feature>
<dbReference type="EMBL" id="JAVSNH010000001">
    <property type="protein sequence ID" value="MDT4510654.1"/>
    <property type="molecule type" value="Genomic_DNA"/>
</dbReference>
<dbReference type="Proteomes" id="UP000061809">
    <property type="component" value="Chromosome"/>
</dbReference>
<evidence type="ECO:0000256" key="5">
    <source>
        <dbReference type="ARBA" id="ARBA00023237"/>
    </source>
</evidence>
<keyword evidence="3" id="KW-0732">Signal</keyword>
<dbReference type="InterPro" id="IPR033985">
    <property type="entry name" value="SusD-like_N"/>
</dbReference>
<dbReference type="Gene3D" id="1.25.40.390">
    <property type="match status" value="1"/>
</dbReference>
<evidence type="ECO:0000313" key="12">
    <source>
        <dbReference type="EMBL" id="MDT4510654.1"/>
    </source>
</evidence>
<evidence type="ECO:0000313" key="9">
    <source>
        <dbReference type="EMBL" id="KAA5407125.1"/>
    </source>
</evidence>
<keyword evidence="4" id="KW-0472">Membrane</keyword>
<evidence type="ECO:0000256" key="2">
    <source>
        <dbReference type="ARBA" id="ARBA00006275"/>
    </source>
</evidence>
<dbReference type="GO" id="GO:0009279">
    <property type="term" value="C:cell outer membrane"/>
    <property type="evidence" value="ECO:0007669"/>
    <property type="project" value="UniProtKB-SubCell"/>
</dbReference>
<evidence type="ECO:0000313" key="8">
    <source>
        <dbReference type="EMBL" id="ALJ58399.1"/>
    </source>
</evidence>
<dbReference type="KEGG" id="bcel:BcellWH2_01137"/>
<organism evidence="8 13">
    <name type="scientific">Bacteroides cellulosilyticus</name>
    <dbReference type="NCBI Taxonomy" id="246787"/>
    <lineage>
        <taxon>Bacteria</taxon>
        <taxon>Pseudomonadati</taxon>
        <taxon>Bacteroidota</taxon>
        <taxon>Bacteroidia</taxon>
        <taxon>Bacteroidales</taxon>
        <taxon>Bacteroidaceae</taxon>
        <taxon>Bacteroides</taxon>
    </lineage>
</organism>
<dbReference type="STRING" id="246787.BcellWH2_01137"/>
<evidence type="ECO:0000313" key="15">
    <source>
        <dbReference type="Proteomes" id="UP000448877"/>
    </source>
</evidence>
<dbReference type="EMBL" id="VVYV01000004">
    <property type="protein sequence ID" value="KAA5422709.1"/>
    <property type="molecule type" value="Genomic_DNA"/>
</dbReference>
<sequence length="483" mass="54843">MKPLKYLFISSMLFVATSCGNSWLDLEPSTSVDTETSIKILSDVEFTLNGIYSTMQSSDAYSGRLVYYGDVTGDDMQAVSSTKRVANYYRFNFTKDDNPSSHWSYLYSIIQNCNLILMNIDKLVIDEDDKAYRDDLKGEALAIRGLALFDLTRIFGYPYLKDNGASLGVPIIEGLSTIDSKPTRNTVAQCYTKIIDDLTQSLSLLGEKFNKGKINKWGAMVLLSRVYLYKGENANALKMASDAIIGAEKNKYALWTNEDYPTAWGEDASASKPGEVLFEIVNLTTDSPGKESMGYLNSYDGYDDMCITCSFYQFLKEDPKDIRLKLLSFDKKYYAYVNKYQPQREENIEDANIPLIRLSEAYLNAAEAAVKENDNDAAVKYLDPIVKRANPDNTVVGQTITLERVLNERRKELVAEGHRMYDVIRNGLTVERKDVKDSNLSKTKHDTKYMTYDWNFYMIVLPIPKKEMDANPNMEQNPEYGGR</sequence>
<dbReference type="Gene3D" id="1.25.40.900">
    <property type="match status" value="1"/>
</dbReference>
<reference evidence="11" key="3">
    <citation type="submission" date="2023-03" db="EMBL/GenBank/DDBJ databases">
        <title>DFI Biobank Strains.</title>
        <authorList>
            <person name="Mostad J."/>
            <person name="Paddock L."/>
            <person name="Medina S."/>
            <person name="Waligurski E."/>
            <person name="Barat B."/>
            <person name="Smith R."/>
            <person name="Burgo V."/>
            <person name="Metcalfe C."/>
            <person name="Woodson C."/>
            <person name="Sundararajan A."/>
            <person name="Ramaswamy R."/>
            <person name="Lin H."/>
            <person name="Pamer E.G."/>
        </authorList>
    </citation>
    <scope>NUCLEOTIDE SEQUENCE</scope>
    <source>
        <strain evidence="11">DFI.9.5</strain>
    </source>
</reference>
<accession>A0A0P0GEJ5</accession>
<dbReference type="PATRIC" id="fig|246787.4.peg.1173"/>
<evidence type="ECO:0000313" key="10">
    <source>
        <dbReference type="EMBL" id="KAA5422709.1"/>
    </source>
</evidence>
<dbReference type="Proteomes" id="UP001266995">
    <property type="component" value="Unassembled WGS sequence"/>
</dbReference>
<comment type="subcellular location">
    <subcellularLocation>
        <location evidence="1">Cell outer membrane</location>
    </subcellularLocation>
</comment>
<dbReference type="Proteomes" id="UP001221924">
    <property type="component" value="Unassembled WGS sequence"/>
</dbReference>
<name>A0A0P0GEJ5_9BACE</name>
<dbReference type="AlphaFoldDB" id="A0A0P0GEJ5"/>
<dbReference type="InterPro" id="IPR011990">
    <property type="entry name" value="TPR-like_helical_dom_sf"/>
</dbReference>
<evidence type="ECO:0000313" key="13">
    <source>
        <dbReference type="Proteomes" id="UP000061809"/>
    </source>
</evidence>
<dbReference type="Proteomes" id="UP000325055">
    <property type="component" value="Unassembled WGS sequence"/>
</dbReference>
<dbReference type="Pfam" id="PF07980">
    <property type="entry name" value="SusD_RagB"/>
    <property type="match status" value="1"/>
</dbReference>